<keyword evidence="10" id="KW-1185">Reference proteome</keyword>
<reference evidence="9" key="2">
    <citation type="submission" date="2015-06" db="UniProtKB">
        <authorList>
            <consortium name="EnsemblMetazoa"/>
        </authorList>
    </citation>
    <scope>IDENTIFICATION</scope>
</reference>
<keyword evidence="3" id="KW-0677">Repeat</keyword>
<dbReference type="GO" id="GO:0005737">
    <property type="term" value="C:cytoplasm"/>
    <property type="evidence" value="ECO:0007669"/>
    <property type="project" value="UniProtKB-SubCell"/>
</dbReference>
<dbReference type="CDD" id="cd04458">
    <property type="entry name" value="CSP_CDS"/>
    <property type="match status" value="3"/>
</dbReference>
<dbReference type="SMART" id="SM00357">
    <property type="entry name" value="CSP"/>
    <property type="match status" value="5"/>
</dbReference>
<feature type="region of interest" description="Disordered" evidence="6">
    <location>
        <begin position="844"/>
        <end position="871"/>
    </location>
</feature>
<feature type="domain" description="CSD" evidence="7">
    <location>
        <begin position="745"/>
        <end position="810"/>
    </location>
</feature>
<dbReference type="PANTHER" id="PTHR12913:SF1">
    <property type="entry name" value="COLD SHOCK DOMAIN-CONTAINING PROTEIN E1"/>
    <property type="match status" value="1"/>
</dbReference>
<dbReference type="GO" id="GO:0003723">
    <property type="term" value="F:RNA binding"/>
    <property type="evidence" value="ECO:0007669"/>
    <property type="project" value="UniProtKB-KW"/>
</dbReference>
<dbReference type="EMBL" id="CAEY01000474">
    <property type="status" value="NOT_ANNOTATED_CDS"/>
    <property type="molecule type" value="Genomic_DNA"/>
</dbReference>
<feature type="compositionally biased region" description="Polar residues" evidence="6">
    <location>
        <begin position="861"/>
        <end position="871"/>
    </location>
</feature>
<feature type="domain" description="CSD" evidence="7">
    <location>
        <begin position="45"/>
        <end position="109"/>
    </location>
</feature>
<proteinExistence type="inferred from homology"/>
<protein>
    <recommendedName>
        <fullName evidence="11">Cold shock domain-containing protein E1</fullName>
    </recommendedName>
</protein>
<evidence type="ECO:0008006" key="11">
    <source>
        <dbReference type="Google" id="ProtNLM"/>
    </source>
</evidence>
<accession>T1JTD3</accession>
<dbReference type="PROSITE" id="PS51938">
    <property type="entry name" value="SUZ_C"/>
    <property type="match status" value="1"/>
</dbReference>
<dbReference type="Proteomes" id="UP000015104">
    <property type="component" value="Unassembled WGS sequence"/>
</dbReference>
<evidence type="ECO:0000313" key="9">
    <source>
        <dbReference type="EnsemblMetazoa" id="tetur01g13700.1"/>
    </source>
</evidence>
<organism evidence="9 10">
    <name type="scientific">Tetranychus urticae</name>
    <name type="common">Two-spotted spider mite</name>
    <dbReference type="NCBI Taxonomy" id="32264"/>
    <lineage>
        <taxon>Eukaryota</taxon>
        <taxon>Metazoa</taxon>
        <taxon>Ecdysozoa</taxon>
        <taxon>Arthropoda</taxon>
        <taxon>Chelicerata</taxon>
        <taxon>Arachnida</taxon>
        <taxon>Acari</taxon>
        <taxon>Acariformes</taxon>
        <taxon>Trombidiformes</taxon>
        <taxon>Prostigmata</taxon>
        <taxon>Eleutherengona</taxon>
        <taxon>Raphignathae</taxon>
        <taxon>Tetranychoidea</taxon>
        <taxon>Tetranychidae</taxon>
        <taxon>Tetranychus</taxon>
    </lineage>
</organism>
<evidence type="ECO:0000259" key="8">
    <source>
        <dbReference type="PROSITE" id="PS51938"/>
    </source>
</evidence>
<dbReference type="eggNOG" id="ENOG502QSJ1">
    <property type="taxonomic scope" value="Eukaryota"/>
</dbReference>
<keyword evidence="2" id="KW-0963">Cytoplasm</keyword>
<name>T1JTD3_TETUR</name>
<sequence length="871" mass="97539">MEGEDVMVSIKHTRDEADTQLSKPITYAEWKNISSRTVDMVEGFREAGIVEKLLPSYGFIQCCERQARLFFHYSQFKGNIDHLKLGDPVEFEMTYDRRTGKPIASMVVKISSEAFLGEELSSERVSGFITTELGEGREGRVAYEHRGECFFLPFTTKDLEDTLQVVKQNDRVTFLITPDKSGNLRARKIALETPTPERYQGVVCTLKDSFGFIERADVVKEIFFHSSECKDFKSLSLGDDVEFRVQTRNNKEVAVSVDRLPPGTVVFEDISPEIITGRVSKLIDRHNNHSFSRQHFTSNSLQSGSSSSEPFPGKIVYMDGNTEKEISFGDKDVRGDFTLQVGDMIQFNVVTDRRDKLEHATNIAILDETFENSEEIREQGYIAALKDSYGFVKCLNREGTRIFFRFAELLEPSIIPKLNEEVGFTIAPDHSMPGRLQAIRIKFLPDGTIFKNLYAKPNFGTENSSDGRLPAGFGSNLESRLRNGYGNNNMDPMSESNGNCEFPLIDLNTDESTTTVDETPCAPLIKPLEPALLKNALSNENNCNDNDPTKFAKLIGDNQNDTDSNKNAANCTYTGKNGMKAVQRGFVAALKDSFGFIENENHKNEVFFHYSVYDGNIQSLELGNEVEYTLSVKNSKLNAEYVKKLPSGSIPGEESEPEMLNGTVIRSVRCLNPDQDEYWGLVQVIDSPHEEGHYKPDNVVYEFSMTSLADIYDYVQKGDLVTFQLSSANESGHKRALNIKPVRSKVQATVDAIKGNFGFLNYEVEEGKKLFFHMSEVRGENTILSAGDTVEFAIVQNQRNGKYSACSVVKQSDAINTPRPERLITRLKSMVVDENVGPKMVLLRQPKGPDGSKGFSVVRQPGSSTTTVTNN</sequence>
<feature type="domain" description="CSD" evidence="7">
    <location>
        <begin position="582"/>
        <end position="644"/>
    </location>
</feature>
<dbReference type="InterPro" id="IPR056400">
    <property type="entry name" value="CSDE1"/>
</dbReference>
<dbReference type="PROSITE" id="PS51857">
    <property type="entry name" value="CSD_2"/>
    <property type="match status" value="4"/>
</dbReference>
<dbReference type="PANTHER" id="PTHR12913">
    <property type="entry name" value="UNR PROTEIN N-RAS UPSTREAM GENE PROTEIN"/>
    <property type="match status" value="1"/>
</dbReference>
<feature type="domain" description="CSD" evidence="7">
    <location>
        <begin position="198"/>
        <end position="259"/>
    </location>
</feature>
<dbReference type="InterPro" id="IPR019844">
    <property type="entry name" value="CSD_CS"/>
</dbReference>
<dbReference type="Gene3D" id="2.40.50.140">
    <property type="entry name" value="Nucleic acid-binding proteins"/>
    <property type="match status" value="6"/>
</dbReference>
<dbReference type="InterPro" id="IPR011129">
    <property type="entry name" value="CSD"/>
</dbReference>
<dbReference type="InterPro" id="IPR002059">
    <property type="entry name" value="CSP_DNA-bd"/>
</dbReference>
<evidence type="ECO:0000256" key="1">
    <source>
        <dbReference type="ARBA" id="ARBA00004496"/>
    </source>
</evidence>
<dbReference type="InterPro" id="IPR024642">
    <property type="entry name" value="SUZ-C"/>
</dbReference>
<feature type="domain" description="SUZ-C" evidence="8">
    <location>
        <begin position="818"/>
        <end position="859"/>
    </location>
</feature>
<gene>
    <name evidence="9" type="primary">107361521</name>
</gene>
<evidence type="ECO:0000256" key="2">
    <source>
        <dbReference type="ARBA" id="ARBA00022490"/>
    </source>
</evidence>
<dbReference type="HOGENOM" id="CLU_012335_0_0_1"/>
<dbReference type="InterPro" id="IPR012340">
    <property type="entry name" value="NA-bd_OB-fold"/>
</dbReference>
<comment type="similarity">
    <text evidence="5">Belongs to the UNR family.</text>
</comment>
<comment type="subcellular location">
    <subcellularLocation>
        <location evidence="1">Cytoplasm</location>
    </subcellularLocation>
</comment>
<dbReference type="PROSITE" id="PS00352">
    <property type="entry name" value="CSD_1"/>
    <property type="match status" value="3"/>
</dbReference>
<evidence type="ECO:0000256" key="5">
    <source>
        <dbReference type="ARBA" id="ARBA00044751"/>
    </source>
</evidence>
<evidence type="ECO:0000256" key="4">
    <source>
        <dbReference type="ARBA" id="ARBA00022884"/>
    </source>
</evidence>
<reference evidence="10" key="1">
    <citation type="submission" date="2011-08" db="EMBL/GenBank/DDBJ databases">
        <authorList>
            <person name="Rombauts S."/>
        </authorList>
    </citation>
    <scope>NUCLEOTIDE SEQUENCE</scope>
    <source>
        <strain evidence="10">London</strain>
    </source>
</reference>
<dbReference type="Pfam" id="PF00313">
    <property type="entry name" value="CSD"/>
    <property type="match status" value="4"/>
</dbReference>
<evidence type="ECO:0000259" key="7">
    <source>
        <dbReference type="PROSITE" id="PS51857"/>
    </source>
</evidence>
<dbReference type="Pfam" id="PF12901">
    <property type="entry name" value="SUZ-C"/>
    <property type="match status" value="1"/>
</dbReference>
<dbReference type="OrthoDB" id="74319at2759"/>
<dbReference type="Pfam" id="PF23456">
    <property type="entry name" value="CSDE1"/>
    <property type="match status" value="2"/>
</dbReference>
<dbReference type="EnsemblMetazoa" id="tetur01g13700.1">
    <property type="protein sequence ID" value="tetur01g13700.1"/>
    <property type="gene ID" value="tetur01g13700"/>
</dbReference>
<evidence type="ECO:0000256" key="3">
    <source>
        <dbReference type="ARBA" id="ARBA00022737"/>
    </source>
</evidence>
<keyword evidence="4" id="KW-0694">RNA-binding</keyword>
<evidence type="ECO:0000256" key="6">
    <source>
        <dbReference type="SAM" id="MobiDB-lite"/>
    </source>
</evidence>
<dbReference type="AlphaFoldDB" id="T1JTD3"/>
<evidence type="ECO:0000313" key="10">
    <source>
        <dbReference type="Proteomes" id="UP000015104"/>
    </source>
</evidence>
<dbReference type="STRING" id="32264.T1JTD3"/>
<dbReference type="SUPFAM" id="SSF50249">
    <property type="entry name" value="Nucleic acid-binding proteins"/>
    <property type="match status" value="5"/>
</dbReference>